<name>A0A897MND3_9EURY</name>
<accession>A0A897MND3</accession>
<dbReference type="InterPro" id="IPR036866">
    <property type="entry name" value="RibonucZ/Hydroxyglut_hydro"/>
</dbReference>
<sequence>MPIKASGKAELEKTVEWDGGMSWIAYPDEGMERAGHAIVVDEEVWLVDPVDADGLDDAVAEYGPVAGVVVLLDRHKRDSAAIARRHDVPVYVHESMDDVATALDADIERFGDTLQGTPFEVIPVVESRFWKEIALYDAESGTLVVPESFGRASYFVTADERVGVHPMRRGTPPRDAFENVDAERLLVGHGTPVLEDATPAMRDALAGSRKRMPRVYLSAARSMLPF</sequence>
<organism evidence="1 2">
    <name type="scientific">Natranaeroarchaeum sulfidigenes</name>
    <dbReference type="NCBI Taxonomy" id="2784880"/>
    <lineage>
        <taxon>Archaea</taxon>
        <taxon>Methanobacteriati</taxon>
        <taxon>Methanobacteriota</taxon>
        <taxon>Stenosarchaea group</taxon>
        <taxon>Halobacteria</taxon>
        <taxon>Halobacteriales</taxon>
        <taxon>Natronoarchaeaceae</taxon>
        <taxon>Natranaeroarchaeum</taxon>
    </lineage>
</organism>
<protein>
    <submittedName>
        <fullName evidence="1">Metallo-beta-lactamase superfamily enzyme</fullName>
    </submittedName>
</protein>
<dbReference type="GeneID" id="70684228"/>
<evidence type="ECO:0000313" key="2">
    <source>
        <dbReference type="Proteomes" id="UP000663586"/>
    </source>
</evidence>
<dbReference type="AlphaFoldDB" id="A0A897MND3"/>
<reference evidence="1" key="1">
    <citation type="submission" date="2020-11" db="EMBL/GenBank/DDBJ databases">
        <title>Carbohydrate-dependent, anaerobic sulfur respiration: A novel catabolism in halophilic archaea.</title>
        <authorList>
            <person name="Sorokin D.Y."/>
            <person name="Messina E."/>
            <person name="Smedile F."/>
            <person name="La Cono V."/>
            <person name="Hallsworth J.E."/>
            <person name="Yakimov M.M."/>
        </authorList>
    </citation>
    <scope>NUCLEOTIDE SEQUENCE</scope>
    <source>
        <strain evidence="1">AArc-S</strain>
    </source>
</reference>
<dbReference type="Gene3D" id="3.60.15.10">
    <property type="entry name" value="Ribonuclease Z/Hydroxyacylglutathione hydrolase-like"/>
    <property type="match status" value="1"/>
</dbReference>
<evidence type="ECO:0000313" key="1">
    <source>
        <dbReference type="EMBL" id="QSG02067.1"/>
    </source>
</evidence>
<dbReference type="EMBL" id="CP064786">
    <property type="protein sequence ID" value="QSG02067.1"/>
    <property type="molecule type" value="Genomic_DNA"/>
</dbReference>
<gene>
    <name evidence="1" type="ORF">AArcS_0843</name>
</gene>
<dbReference type="SUPFAM" id="SSF56281">
    <property type="entry name" value="Metallo-hydrolase/oxidoreductase"/>
    <property type="match status" value="1"/>
</dbReference>
<proteinExistence type="predicted"/>
<dbReference type="RefSeq" id="WP_238479165.1">
    <property type="nucleotide sequence ID" value="NZ_CP064786.1"/>
</dbReference>
<dbReference type="KEGG" id="hara:AArcS_0843"/>
<dbReference type="Proteomes" id="UP000663586">
    <property type="component" value="Chromosome"/>
</dbReference>
<keyword evidence="2" id="KW-1185">Reference proteome</keyword>